<evidence type="ECO:0000313" key="2">
    <source>
        <dbReference type="EMBL" id="KAK9095089.1"/>
    </source>
</evidence>
<evidence type="ECO:0000313" key="3">
    <source>
        <dbReference type="Proteomes" id="UP001419268"/>
    </source>
</evidence>
<feature type="transmembrane region" description="Helical" evidence="1">
    <location>
        <begin position="167"/>
        <end position="186"/>
    </location>
</feature>
<keyword evidence="1" id="KW-0472">Membrane</keyword>
<protein>
    <submittedName>
        <fullName evidence="2">Uncharacterized protein</fullName>
    </submittedName>
</protein>
<dbReference type="Proteomes" id="UP001419268">
    <property type="component" value="Unassembled WGS sequence"/>
</dbReference>
<sequence>MICTGRVLSIPSSSTTPLICHRNPAFSKWSSFNLNLKCNLRWRSMASQPESSSIDADSLDKNPAPGCKPHTTYTNVMFMYNKFCIIEGPETVQDFAKMELREIQDNIRSRRNKVFLLMEEVRRLRIQQRIKNAELGISLEEQENDLPNFPSFIPFLPDLSSANLKKYYATCFSLIAGIIIFGGLLAPTLELKLGLGGTSYEDFIRSVHLPLQLRTPVTAYQAILLSPFWQIWGETCGWLFEDILLAHDVPARDLSFLSSQWQLLTVAISLYHLLKQKDVQTVQEQESDLMTDCVAGDVSYLSLYGNGYGK</sequence>
<evidence type="ECO:0000256" key="1">
    <source>
        <dbReference type="SAM" id="Phobius"/>
    </source>
</evidence>
<name>A0AAP0EKS4_9MAGN</name>
<gene>
    <name evidence="2" type="ORF">Scep_026558</name>
</gene>
<comment type="caution">
    <text evidence="2">The sequence shown here is derived from an EMBL/GenBank/DDBJ whole genome shotgun (WGS) entry which is preliminary data.</text>
</comment>
<dbReference type="EMBL" id="JBBNAG010000011">
    <property type="protein sequence ID" value="KAK9095089.1"/>
    <property type="molecule type" value="Genomic_DNA"/>
</dbReference>
<dbReference type="AlphaFoldDB" id="A0AAP0EKS4"/>
<accession>A0AAP0EKS4</accession>
<keyword evidence="1" id="KW-0812">Transmembrane</keyword>
<reference evidence="2 3" key="1">
    <citation type="submission" date="2024-01" db="EMBL/GenBank/DDBJ databases">
        <title>Genome assemblies of Stephania.</title>
        <authorList>
            <person name="Yang L."/>
        </authorList>
    </citation>
    <scope>NUCLEOTIDE SEQUENCE [LARGE SCALE GENOMIC DNA]</scope>
    <source>
        <strain evidence="2">JXDWG</strain>
        <tissue evidence="2">Leaf</tissue>
    </source>
</reference>
<organism evidence="2 3">
    <name type="scientific">Stephania cephalantha</name>
    <dbReference type="NCBI Taxonomy" id="152367"/>
    <lineage>
        <taxon>Eukaryota</taxon>
        <taxon>Viridiplantae</taxon>
        <taxon>Streptophyta</taxon>
        <taxon>Embryophyta</taxon>
        <taxon>Tracheophyta</taxon>
        <taxon>Spermatophyta</taxon>
        <taxon>Magnoliopsida</taxon>
        <taxon>Ranunculales</taxon>
        <taxon>Menispermaceae</taxon>
        <taxon>Menispermoideae</taxon>
        <taxon>Cissampelideae</taxon>
        <taxon>Stephania</taxon>
    </lineage>
</organism>
<proteinExistence type="predicted"/>
<keyword evidence="1" id="KW-1133">Transmembrane helix</keyword>
<keyword evidence="3" id="KW-1185">Reference proteome</keyword>